<dbReference type="EMBL" id="QLYX01000008">
    <property type="protein sequence ID" value="RAY13646.1"/>
    <property type="molecule type" value="Genomic_DNA"/>
</dbReference>
<dbReference type="RefSeq" id="WP_111869187.1">
    <property type="nucleotide sequence ID" value="NZ_QLYX01000008.1"/>
</dbReference>
<dbReference type="AlphaFoldDB" id="A0A365H3Q1"/>
<protein>
    <recommendedName>
        <fullName evidence="1">DUF8083 domain-containing protein</fullName>
    </recommendedName>
</protein>
<feature type="domain" description="DUF8083" evidence="1">
    <location>
        <begin position="4"/>
        <end position="283"/>
    </location>
</feature>
<evidence type="ECO:0000313" key="2">
    <source>
        <dbReference type="EMBL" id="RAY13646.1"/>
    </source>
</evidence>
<dbReference type="OrthoDB" id="4961314at2"/>
<reference evidence="2 3" key="1">
    <citation type="submission" date="2018-06" db="EMBL/GenBank/DDBJ databases">
        <title>Actinomadura craniellae sp. nov. isolated from marine sponge Craniella sp.</title>
        <authorList>
            <person name="Li L."/>
            <person name="Xu Q.H."/>
            <person name="Lin H.W."/>
            <person name="Lu Y.H."/>
        </authorList>
    </citation>
    <scope>NUCLEOTIDE SEQUENCE [LARGE SCALE GENOMIC DNA]</scope>
    <source>
        <strain evidence="2 3">LHW63021</strain>
    </source>
</reference>
<sequence>MLPYAAYLRVYEPVSVFPHPERALWAAYADSPARPRRSEALAAEQEDTLRRLLARPPVAVPDTESRNAYVLRSGGGVYVCPWQTRLRIWRAFDRFRDTLPKDVARVALPPGAADRARLEYERWQCEGHGVRAHIQTSTWHVPLAWFVPFAPNERCLVLGGPAEGSGQATAAATRTLTYVTSMDEARRRLTDGLQVVRGGLGEGFAASQLLALGHWLAEFHADSLVELDYGGLVHLCDDDALRGDESVAEVAVALAAMERGEVELTVAMYKRLLARWRPVQALESAN</sequence>
<dbReference type="Proteomes" id="UP000251891">
    <property type="component" value="Unassembled WGS sequence"/>
</dbReference>
<name>A0A365H3Q1_9ACTN</name>
<organism evidence="2 3">
    <name type="scientific">Actinomadura craniellae</name>
    <dbReference type="NCBI Taxonomy" id="2231787"/>
    <lineage>
        <taxon>Bacteria</taxon>
        <taxon>Bacillati</taxon>
        <taxon>Actinomycetota</taxon>
        <taxon>Actinomycetes</taxon>
        <taxon>Streptosporangiales</taxon>
        <taxon>Thermomonosporaceae</taxon>
        <taxon>Actinomadura</taxon>
    </lineage>
</organism>
<comment type="caution">
    <text evidence="2">The sequence shown here is derived from an EMBL/GenBank/DDBJ whole genome shotgun (WGS) entry which is preliminary data.</text>
</comment>
<keyword evidence="3" id="KW-1185">Reference proteome</keyword>
<accession>A0A365H3Q1</accession>
<evidence type="ECO:0000313" key="3">
    <source>
        <dbReference type="Proteomes" id="UP000251891"/>
    </source>
</evidence>
<dbReference type="Pfam" id="PF26312">
    <property type="entry name" value="DUF8083"/>
    <property type="match status" value="1"/>
</dbReference>
<dbReference type="InterPro" id="IPR058396">
    <property type="entry name" value="DUF8083"/>
</dbReference>
<evidence type="ECO:0000259" key="1">
    <source>
        <dbReference type="Pfam" id="PF26312"/>
    </source>
</evidence>
<proteinExistence type="predicted"/>
<gene>
    <name evidence="2" type="ORF">DPM19_18415</name>
</gene>